<evidence type="ECO:0000313" key="10">
    <source>
        <dbReference type="Proteomes" id="UP000245086"/>
    </source>
</evidence>
<keyword evidence="6 8" id="KW-0975">Bacterial flagellum</keyword>
<comment type="caution">
    <text evidence="9">The sequence shown here is derived from an EMBL/GenBank/DDBJ whole genome shotgun (WGS) entry which is preliminary data.</text>
</comment>
<evidence type="ECO:0000256" key="3">
    <source>
        <dbReference type="ARBA" id="ARBA00019515"/>
    </source>
</evidence>
<evidence type="ECO:0000256" key="7">
    <source>
        <dbReference type="ARBA" id="ARBA00032344"/>
    </source>
</evidence>
<evidence type="ECO:0000256" key="6">
    <source>
        <dbReference type="ARBA" id="ARBA00023143"/>
    </source>
</evidence>
<dbReference type="Proteomes" id="UP000245086">
    <property type="component" value="Unassembled WGS sequence"/>
</dbReference>
<dbReference type="GO" id="GO:0071973">
    <property type="term" value="P:bacterial-type flagellum-dependent cell motility"/>
    <property type="evidence" value="ECO:0007669"/>
    <property type="project" value="InterPro"/>
</dbReference>
<keyword evidence="10" id="KW-1185">Reference proteome</keyword>
<dbReference type="PANTHER" id="PTHR30381">
    <property type="entry name" value="FLAGELLAR P-RING PERIPLASMIC PROTEIN FLGI"/>
    <property type="match status" value="1"/>
</dbReference>
<organism evidence="9 10">
    <name type="scientific">Candidatus Phycosocius bacilliformis</name>
    <dbReference type="NCBI Taxonomy" id="1445552"/>
    <lineage>
        <taxon>Bacteria</taxon>
        <taxon>Pseudomonadati</taxon>
        <taxon>Pseudomonadota</taxon>
        <taxon>Alphaproteobacteria</taxon>
        <taxon>Caulobacterales</taxon>
        <taxon>Caulobacterales incertae sedis</taxon>
        <taxon>Candidatus Phycosocius</taxon>
    </lineage>
</organism>
<dbReference type="Pfam" id="PF02119">
    <property type="entry name" value="FlgI"/>
    <property type="match status" value="1"/>
</dbReference>
<keyword evidence="5" id="KW-0574">Periplasm</keyword>
<comment type="subunit">
    <text evidence="8">The basal body constitutes a major portion of the flagellar organelle and consists of four rings (L,P,S, and M) mounted on a central rod.</text>
</comment>
<accession>A0A2P2EAI3</accession>
<proteinExistence type="inferred from homology"/>
<dbReference type="GO" id="GO:0030288">
    <property type="term" value="C:outer membrane-bounded periplasmic space"/>
    <property type="evidence" value="ECO:0007669"/>
    <property type="project" value="InterPro"/>
</dbReference>
<evidence type="ECO:0000256" key="1">
    <source>
        <dbReference type="ARBA" id="ARBA00002591"/>
    </source>
</evidence>
<gene>
    <name evidence="8 9" type="primary">flgI</name>
    <name evidence="9" type="ORF">PbB2_01741</name>
</gene>
<dbReference type="GO" id="GO:0009428">
    <property type="term" value="C:bacterial-type flagellum basal body, distal rod, P ring"/>
    <property type="evidence" value="ECO:0007669"/>
    <property type="project" value="InterPro"/>
</dbReference>
<dbReference type="HAMAP" id="MF_00416">
    <property type="entry name" value="FlgI"/>
    <property type="match status" value="1"/>
</dbReference>
<reference evidence="9 10" key="1">
    <citation type="journal article" date="2018" name="Genome Announc.">
        <title>Draft Genome Sequence of "Candidatus Phycosocius bacilliformis," an Alphaproteobacterial Ectosymbiont of the Hydrocarbon-Producing Green Alga Botryococcus braunii.</title>
        <authorList>
            <person name="Tanabe Y."/>
            <person name="Yamaguchi H."/>
            <person name="Watanabe M.M."/>
        </authorList>
    </citation>
    <scope>NUCLEOTIDE SEQUENCE [LARGE SCALE GENOMIC DNA]</scope>
    <source>
        <strain evidence="9 10">BOTRYCO-2</strain>
    </source>
</reference>
<keyword evidence="9" id="KW-0966">Cell projection</keyword>
<dbReference type="GO" id="GO:0005198">
    <property type="term" value="F:structural molecule activity"/>
    <property type="evidence" value="ECO:0007669"/>
    <property type="project" value="InterPro"/>
</dbReference>
<dbReference type="NCBIfam" id="NF003676">
    <property type="entry name" value="PRK05303.1"/>
    <property type="match status" value="1"/>
</dbReference>
<evidence type="ECO:0000313" key="9">
    <source>
        <dbReference type="EMBL" id="GBF58070.1"/>
    </source>
</evidence>
<comment type="subcellular location">
    <subcellularLocation>
        <location evidence="2 8">Bacterial flagellum basal body</location>
    </subcellularLocation>
</comment>
<keyword evidence="9" id="KW-0969">Cilium</keyword>
<dbReference type="PRINTS" id="PR01010">
    <property type="entry name" value="FLGPRINGFLGI"/>
</dbReference>
<dbReference type="EMBL" id="BFBR01000005">
    <property type="protein sequence ID" value="GBF58070.1"/>
    <property type="molecule type" value="Genomic_DNA"/>
</dbReference>
<evidence type="ECO:0000256" key="2">
    <source>
        <dbReference type="ARBA" id="ARBA00004117"/>
    </source>
</evidence>
<comment type="function">
    <text evidence="1 8">Assembles around the rod to form the L-ring and probably protects the motor/basal body from shearing forces during rotation.</text>
</comment>
<comment type="similarity">
    <text evidence="8">Belongs to the FlgI family.</text>
</comment>
<keyword evidence="9" id="KW-0282">Flagellum</keyword>
<protein>
    <recommendedName>
        <fullName evidence="3 8">Flagellar P-ring protein</fullName>
    </recommendedName>
    <alternativeName>
        <fullName evidence="7 8">Basal body P-ring protein</fullName>
    </alternativeName>
</protein>
<dbReference type="AlphaFoldDB" id="A0A2P2EAI3"/>
<dbReference type="PANTHER" id="PTHR30381:SF0">
    <property type="entry name" value="FLAGELLAR P-RING PROTEIN"/>
    <property type="match status" value="1"/>
</dbReference>
<evidence type="ECO:0000256" key="8">
    <source>
        <dbReference type="HAMAP-Rule" id="MF_00416"/>
    </source>
</evidence>
<evidence type="ECO:0000256" key="4">
    <source>
        <dbReference type="ARBA" id="ARBA00022729"/>
    </source>
</evidence>
<dbReference type="InterPro" id="IPR001782">
    <property type="entry name" value="Flag_FlgI"/>
</dbReference>
<dbReference type="OrthoDB" id="9786431at2"/>
<evidence type="ECO:0000256" key="5">
    <source>
        <dbReference type="ARBA" id="ARBA00022764"/>
    </source>
</evidence>
<sequence>MTYMTQPVFRLVASLCLWVGLGLSMTLPSQSLAQSRIKDLVQIEGVRDNQLIGYGIVVGLAGTGDGLRNSPFTRQSLEAMLERMGVNTRDQNLQTKNVAAVMVTASLPPFATQGTRLDVSVSAFGDAKSLEGGTLLVTPLMGADGQVYAVAQGQLTVGGFTATGNSGTSVSRGVSTNGRIANGALIERELRFDLAGQTELRLALRNPDFTTARRIANAINTNLGVAAAAVENPSTVVLSRPIGYPGDMVGLISRVERLTVTPDLIAKIIVDEASGIVVMGDNVRVSTVAVAQGNLTVSVQETPLVSQPNALSDGQTTVVPRSDVSVEEDKGDLTMIRGGVPLRDLVEGLNSLGVNPRDLIQILQALKASGALQADIEVM</sequence>
<keyword evidence="4" id="KW-0732">Signal</keyword>
<name>A0A2P2EAI3_9PROT</name>